<protein>
    <submittedName>
        <fullName evidence="2">Uncharacterized protein</fullName>
    </submittedName>
</protein>
<reference evidence="2 3" key="1">
    <citation type="submission" date="2018-06" db="EMBL/GenBank/DDBJ databases">
        <title>Comparative genomics of downy mildews reveals potential adaptations to biotrophy.</title>
        <authorList>
            <person name="Fletcher K."/>
            <person name="Klosterman S.J."/>
            <person name="Derevnina L."/>
            <person name="Martin F."/>
            <person name="Koike S."/>
            <person name="Reyes Chin-Wo S."/>
            <person name="Mou B."/>
            <person name="Michelmore R."/>
        </authorList>
    </citation>
    <scope>NUCLEOTIDE SEQUENCE [LARGE SCALE GENOMIC DNA]</scope>
    <source>
        <strain evidence="2 3">R14</strain>
    </source>
</reference>
<feature type="transmembrane region" description="Helical" evidence="1">
    <location>
        <begin position="20"/>
        <end position="40"/>
    </location>
</feature>
<sequence>MKTLCSQAFGAKDYNLLGKYVLRIRLLLTLALGTIVTAGVTDRLRAFNAAYHCCGFATQQNVQPTFLVVGLTHIQFRLPELRFVRCPKGTAVALFLRLVGYVVYMDLYRKFHHRCA</sequence>
<keyword evidence="1" id="KW-0812">Transmembrane</keyword>
<keyword evidence="3" id="KW-1185">Reference proteome</keyword>
<proteinExistence type="predicted"/>
<evidence type="ECO:0000313" key="3">
    <source>
        <dbReference type="Proteomes" id="UP000282087"/>
    </source>
</evidence>
<evidence type="ECO:0000313" key="2">
    <source>
        <dbReference type="EMBL" id="RMX67717.1"/>
    </source>
</evidence>
<comment type="caution">
    <text evidence="2">The sequence shown here is derived from an EMBL/GenBank/DDBJ whole genome shotgun (WGS) entry which is preliminary data.</text>
</comment>
<dbReference type="EMBL" id="QLLG01000159">
    <property type="protein sequence ID" value="RMX67717.1"/>
    <property type="molecule type" value="Genomic_DNA"/>
</dbReference>
<name>A0A3M6VMR2_9STRA</name>
<gene>
    <name evidence="2" type="ORF">DD238_001476</name>
</gene>
<accession>A0A3M6VMR2</accession>
<organism evidence="2 3">
    <name type="scientific">Peronospora effusa</name>
    <dbReference type="NCBI Taxonomy" id="542832"/>
    <lineage>
        <taxon>Eukaryota</taxon>
        <taxon>Sar</taxon>
        <taxon>Stramenopiles</taxon>
        <taxon>Oomycota</taxon>
        <taxon>Peronosporomycetes</taxon>
        <taxon>Peronosporales</taxon>
        <taxon>Peronosporaceae</taxon>
        <taxon>Peronospora</taxon>
    </lineage>
</organism>
<evidence type="ECO:0000256" key="1">
    <source>
        <dbReference type="SAM" id="Phobius"/>
    </source>
</evidence>
<dbReference type="Proteomes" id="UP000282087">
    <property type="component" value="Unassembled WGS sequence"/>
</dbReference>
<dbReference type="AlphaFoldDB" id="A0A3M6VMR2"/>
<keyword evidence="1" id="KW-1133">Transmembrane helix</keyword>
<dbReference type="STRING" id="542832.A0A3M6VMR2"/>
<keyword evidence="1" id="KW-0472">Membrane</keyword>